<feature type="compositionally biased region" description="Acidic residues" evidence="7">
    <location>
        <begin position="197"/>
        <end position="220"/>
    </location>
</feature>
<evidence type="ECO:0000256" key="7">
    <source>
        <dbReference type="SAM" id="MobiDB-lite"/>
    </source>
</evidence>
<feature type="compositionally biased region" description="Basic and acidic residues" evidence="7">
    <location>
        <begin position="451"/>
        <end position="468"/>
    </location>
</feature>
<dbReference type="GO" id="GO:0006335">
    <property type="term" value="P:DNA replication-dependent chromatin assembly"/>
    <property type="evidence" value="ECO:0007669"/>
    <property type="project" value="TreeGrafter"/>
</dbReference>
<dbReference type="STRING" id="32473.ENSXCOP00000008389"/>
<dbReference type="SUPFAM" id="SSF48452">
    <property type="entry name" value="TPR-like"/>
    <property type="match status" value="1"/>
</dbReference>
<dbReference type="GO" id="GO:0034080">
    <property type="term" value="P:CENP-A containing chromatin assembly"/>
    <property type="evidence" value="ECO:0007669"/>
    <property type="project" value="TreeGrafter"/>
</dbReference>
<keyword evidence="4 6" id="KW-0802">TPR repeat</keyword>
<dbReference type="PANTHER" id="PTHR15081">
    <property type="entry name" value="NUCLEAR AUTOANTIGENIC SPERM PROTEIN NASP -RELATED"/>
    <property type="match status" value="1"/>
</dbReference>
<reference evidence="9" key="2">
    <citation type="submission" date="2025-09" db="UniProtKB">
        <authorList>
            <consortium name="Ensembl"/>
        </authorList>
    </citation>
    <scope>IDENTIFICATION</scope>
</reference>
<dbReference type="InterPro" id="IPR051730">
    <property type="entry name" value="NASP-like"/>
</dbReference>
<evidence type="ECO:0000256" key="3">
    <source>
        <dbReference type="ARBA" id="ARBA00022737"/>
    </source>
</evidence>
<evidence type="ECO:0000256" key="1">
    <source>
        <dbReference type="ARBA" id="ARBA00004123"/>
    </source>
</evidence>
<evidence type="ECO:0000256" key="5">
    <source>
        <dbReference type="ARBA" id="ARBA00023242"/>
    </source>
</evidence>
<evidence type="ECO:0000259" key="8">
    <source>
        <dbReference type="Pfam" id="PF10516"/>
    </source>
</evidence>
<comment type="similarity">
    <text evidence="2">Belongs to the NASP family.</text>
</comment>
<feature type="compositionally biased region" description="Low complexity" evidence="7">
    <location>
        <begin position="474"/>
        <end position="485"/>
    </location>
</feature>
<feature type="compositionally biased region" description="Low complexity" evidence="7">
    <location>
        <begin position="405"/>
        <end position="416"/>
    </location>
</feature>
<keyword evidence="5" id="KW-0539">Nucleus</keyword>
<dbReference type="PANTHER" id="PTHR15081:SF1">
    <property type="entry name" value="NUCLEAR AUTOANTIGENIC SPERM PROTEIN"/>
    <property type="match status" value="1"/>
</dbReference>
<dbReference type="InterPro" id="IPR019544">
    <property type="entry name" value="Tetratricopeptide_SHNi-TPR_dom"/>
</dbReference>
<sequence>MKPLYEHVFPPRSSGDVMEEAKKLIGTGKRHLVMGDVVSAVNVFQEACSMLAAKYGDTADECGEAFFLCGKSLLELARMENGVLGNALEGVPEESEEEEQPKNPNLETADNLDDNVKKSNVCHSGAEKTREELRKQVCDAMAEKVEPKEEVKNENAESEEPVDPEAGETSGSADVGEEKSSVQATEEVRDASAQAVNEEEEEDEGIEESNAEAEQTDETSEGSRCLETKHRCFKLFFFFLTLYVKTFHMEEEDVGNLQLAWEMLEVAKVIFKRKESKDDQLMAAQAYLKLGEVSAETGNYPQALEDFQECLIIQLKLLPPHCRLLAETHYHVATTLVFMDQYDQAIKHYNSSVKVIETRLAMLQEVIDAAAGDDGAAEEKSELEELRQLLPEIREKVEDTKESQRTASAASQAIQQTLGAPSTSSTFPCENGGPSSSTAFASTSQVKLHRLKPEEESPVKDTDAKQLKQEATVNGSGDSSASNSSETQEGKSKEASDRPVLLCLLNSGNV</sequence>
<proteinExistence type="inferred from homology"/>
<evidence type="ECO:0000256" key="4">
    <source>
        <dbReference type="ARBA" id="ARBA00022803"/>
    </source>
</evidence>
<evidence type="ECO:0000256" key="6">
    <source>
        <dbReference type="PROSITE-ProRule" id="PRU00339"/>
    </source>
</evidence>
<comment type="subcellular location">
    <subcellularLocation>
        <location evidence="1">Nucleus</location>
    </subcellularLocation>
</comment>
<feature type="compositionally biased region" description="Acidic residues" evidence="7">
    <location>
        <begin position="156"/>
        <end position="166"/>
    </location>
</feature>
<dbReference type="GeneTree" id="ENSGT00390000016650"/>
<feature type="compositionally biased region" description="Basic and acidic residues" evidence="7">
    <location>
        <begin position="488"/>
        <end position="497"/>
    </location>
</feature>
<feature type="compositionally biased region" description="Polar residues" evidence="7">
    <location>
        <begin position="417"/>
        <end position="446"/>
    </location>
</feature>
<feature type="region of interest" description="Disordered" evidence="7">
    <location>
        <begin position="90"/>
        <end position="223"/>
    </location>
</feature>
<accession>A0A3B5LKH3</accession>
<dbReference type="InterPro" id="IPR019734">
    <property type="entry name" value="TPR_rpt"/>
</dbReference>
<dbReference type="InterPro" id="IPR011990">
    <property type="entry name" value="TPR-like_helical_dom_sf"/>
</dbReference>
<feature type="domain" description="Tetratricopeptide SHNi-TPR" evidence="8">
    <location>
        <begin position="287"/>
        <end position="321"/>
    </location>
</feature>
<feature type="compositionally biased region" description="Basic and acidic residues" evidence="7">
    <location>
        <begin position="125"/>
        <end position="155"/>
    </location>
</feature>
<evidence type="ECO:0000313" key="10">
    <source>
        <dbReference type="Proteomes" id="UP000261380"/>
    </source>
</evidence>
<dbReference type="PROSITE" id="PS50005">
    <property type="entry name" value="TPR"/>
    <property type="match status" value="1"/>
</dbReference>
<protein>
    <recommendedName>
        <fullName evidence="8">Tetratricopeptide SHNi-TPR domain-containing protein</fullName>
    </recommendedName>
</protein>
<dbReference type="Ensembl" id="ENSXCOT00000008495.1">
    <property type="protein sequence ID" value="ENSXCOP00000008389.1"/>
    <property type="gene ID" value="ENSXCOG00000006432.1"/>
</dbReference>
<feature type="repeat" description="TPR" evidence="6">
    <location>
        <begin position="284"/>
        <end position="317"/>
    </location>
</feature>
<dbReference type="SMART" id="SM00028">
    <property type="entry name" value="TPR"/>
    <property type="match status" value="2"/>
</dbReference>
<dbReference type="Pfam" id="PF10516">
    <property type="entry name" value="SHNi-TPR"/>
    <property type="match status" value="1"/>
</dbReference>
<dbReference type="Proteomes" id="UP000261380">
    <property type="component" value="Unplaced"/>
</dbReference>
<dbReference type="GO" id="GO:0005654">
    <property type="term" value="C:nucleoplasm"/>
    <property type="evidence" value="ECO:0007669"/>
    <property type="project" value="TreeGrafter"/>
</dbReference>
<evidence type="ECO:0000256" key="2">
    <source>
        <dbReference type="ARBA" id="ARBA00008402"/>
    </source>
</evidence>
<dbReference type="AlphaFoldDB" id="A0A3B5LKH3"/>
<feature type="region of interest" description="Disordered" evidence="7">
    <location>
        <begin position="397"/>
        <end position="510"/>
    </location>
</feature>
<reference evidence="9" key="1">
    <citation type="submission" date="2025-08" db="UniProtKB">
        <authorList>
            <consortium name="Ensembl"/>
        </authorList>
    </citation>
    <scope>IDENTIFICATION</scope>
</reference>
<name>A0A3B5LKH3_9TELE</name>
<organism evidence="9 10">
    <name type="scientific">Xiphophorus couchianus</name>
    <name type="common">Monterrey platyfish</name>
    <dbReference type="NCBI Taxonomy" id="32473"/>
    <lineage>
        <taxon>Eukaryota</taxon>
        <taxon>Metazoa</taxon>
        <taxon>Chordata</taxon>
        <taxon>Craniata</taxon>
        <taxon>Vertebrata</taxon>
        <taxon>Euteleostomi</taxon>
        <taxon>Actinopterygii</taxon>
        <taxon>Neopterygii</taxon>
        <taxon>Teleostei</taxon>
        <taxon>Neoteleostei</taxon>
        <taxon>Acanthomorphata</taxon>
        <taxon>Ovalentaria</taxon>
        <taxon>Atherinomorphae</taxon>
        <taxon>Cyprinodontiformes</taxon>
        <taxon>Poeciliidae</taxon>
        <taxon>Poeciliinae</taxon>
        <taxon>Xiphophorus</taxon>
    </lineage>
</organism>
<feature type="compositionally biased region" description="Basic and acidic residues" evidence="7">
    <location>
        <begin position="176"/>
        <end position="190"/>
    </location>
</feature>
<dbReference type="GO" id="GO:0042393">
    <property type="term" value="F:histone binding"/>
    <property type="evidence" value="ECO:0007669"/>
    <property type="project" value="TreeGrafter"/>
</dbReference>
<keyword evidence="3" id="KW-0677">Repeat</keyword>
<keyword evidence="10" id="KW-1185">Reference proteome</keyword>
<evidence type="ECO:0000313" key="9">
    <source>
        <dbReference type="Ensembl" id="ENSXCOP00000008389.1"/>
    </source>
</evidence>
<dbReference type="Gene3D" id="1.25.40.10">
    <property type="entry name" value="Tetratricopeptide repeat domain"/>
    <property type="match status" value="1"/>
</dbReference>